<sequence length="120" mass="13305">MSSSNSRYDEGAMTPPRATVQGLAVVVQTARPLPAAHLREDLGEEEEVLKQRIDAFRLARLRQEVINEEMKLEMAQYEAIIIAPQHARLQEMATEVLREAARQGPAPNVVPAPIVQSPPN</sequence>
<protein>
    <submittedName>
        <fullName evidence="2">Myb_CC_LHEQLE domain-containing protein</fullName>
    </submittedName>
</protein>
<keyword evidence="1" id="KW-1185">Reference proteome</keyword>
<accession>A0A1I7U1Q1</accession>
<dbReference type="WBParaSite" id="Csp11.Scaffold629.g13964.t1">
    <property type="protein sequence ID" value="Csp11.Scaffold629.g13964.t1"/>
    <property type="gene ID" value="Csp11.Scaffold629.g13964"/>
</dbReference>
<evidence type="ECO:0000313" key="2">
    <source>
        <dbReference type="WBParaSite" id="Csp11.Scaffold629.g13964.t1"/>
    </source>
</evidence>
<reference evidence="2" key="1">
    <citation type="submission" date="2016-11" db="UniProtKB">
        <authorList>
            <consortium name="WormBaseParasite"/>
        </authorList>
    </citation>
    <scope>IDENTIFICATION</scope>
</reference>
<proteinExistence type="predicted"/>
<name>A0A1I7U1Q1_9PELO</name>
<evidence type="ECO:0000313" key="1">
    <source>
        <dbReference type="Proteomes" id="UP000095282"/>
    </source>
</evidence>
<dbReference type="AlphaFoldDB" id="A0A1I7U1Q1"/>
<organism evidence="1 2">
    <name type="scientific">Caenorhabditis tropicalis</name>
    <dbReference type="NCBI Taxonomy" id="1561998"/>
    <lineage>
        <taxon>Eukaryota</taxon>
        <taxon>Metazoa</taxon>
        <taxon>Ecdysozoa</taxon>
        <taxon>Nematoda</taxon>
        <taxon>Chromadorea</taxon>
        <taxon>Rhabditida</taxon>
        <taxon>Rhabditina</taxon>
        <taxon>Rhabditomorpha</taxon>
        <taxon>Rhabditoidea</taxon>
        <taxon>Rhabditidae</taxon>
        <taxon>Peloderinae</taxon>
        <taxon>Caenorhabditis</taxon>
    </lineage>
</organism>
<dbReference type="Proteomes" id="UP000095282">
    <property type="component" value="Unplaced"/>
</dbReference>